<evidence type="ECO:0000313" key="7">
    <source>
        <dbReference type="EMBL" id="CAF3539096.1"/>
    </source>
</evidence>
<dbReference type="GO" id="GO:0008270">
    <property type="term" value="F:zinc ion binding"/>
    <property type="evidence" value="ECO:0007669"/>
    <property type="project" value="UniProtKB-KW"/>
</dbReference>
<organism evidence="7 8">
    <name type="scientific">Rotaria socialis</name>
    <dbReference type="NCBI Taxonomy" id="392032"/>
    <lineage>
        <taxon>Eukaryota</taxon>
        <taxon>Metazoa</taxon>
        <taxon>Spiralia</taxon>
        <taxon>Gnathifera</taxon>
        <taxon>Rotifera</taxon>
        <taxon>Eurotatoria</taxon>
        <taxon>Bdelloidea</taxon>
        <taxon>Philodinida</taxon>
        <taxon>Philodinidae</taxon>
        <taxon>Rotaria</taxon>
    </lineage>
</organism>
<evidence type="ECO:0000256" key="3">
    <source>
        <dbReference type="ARBA" id="ARBA00022771"/>
    </source>
</evidence>
<dbReference type="PANTHER" id="PTHR46481">
    <property type="entry name" value="ZINC FINGER BED DOMAIN-CONTAINING PROTEIN 4"/>
    <property type="match status" value="1"/>
</dbReference>
<protein>
    <submittedName>
        <fullName evidence="7">Uncharacterized protein</fullName>
    </submittedName>
</protein>
<dbReference type="InterPro" id="IPR012337">
    <property type="entry name" value="RNaseH-like_sf"/>
</dbReference>
<feature type="region of interest" description="Disordered" evidence="6">
    <location>
        <begin position="283"/>
        <end position="304"/>
    </location>
</feature>
<keyword evidence="3" id="KW-0863">Zinc-finger</keyword>
<dbReference type="EMBL" id="CAJNYT010003202">
    <property type="protein sequence ID" value="CAF3539096.1"/>
    <property type="molecule type" value="Genomic_DNA"/>
</dbReference>
<dbReference type="PANTHER" id="PTHR46481:SF10">
    <property type="entry name" value="ZINC FINGER BED DOMAIN-CONTAINING PROTEIN 39"/>
    <property type="match status" value="1"/>
</dbReference>
<dbReference type="AlphaFoldDB" id="A0A818JPV9"/>
<evidence type="ECO:0000256" key="5">
    <source>
        <dbReference type="ARBA" id="ARBA00023242"/>
    </source>
</evidence>
<feature type="region of interest" description="Disordered" evidence="6">
    <location>
        <begin position="316"/>
        <end position="340"/>
    </location>
</feature>
<evidence type="ECO:0000256" key="4">
    <source>
        <dbReference type="ARBA" id="ARBA00022833"/>
    </source>
</evidence>
<dbReference type="Proteomes" id="UP000663872">
    <property type="component" value="Unassembled WGS sequence"/>
</dbReference>
<sequence length="423" mass="48702">MTTNSSTSNNGTESAIIVMNDDAQCSAVVKHFFLDLYINLEKNRWSSKCKTCSSLITDTYKTTSNFLKHLKTKHRALLDEWKNNQGQPVKDRNQPKINNVFSPDGEKYSSNNIRQQQLTNSIIKNLIINMGLPLSIVDHTSFKKFMTDVDPKFKPIHRRDLTRTYLPNLQKKCVLKLKEICNQSSYVSLTLDVWTDRRMRSYLGVTLHTIINDELKSFLLAFDRLEGKHTSEKLATEFDRIIQLYDIKDKIVRLITDNASNNLAAFDNIILPGFEDYFDELQQDEEEKDVDSESESNDELNDDLVDKEKQFQIQDVDDTVYQTNEEEKEVDSESESNDELNDDLVDKEKQFQIQDVDDTVYQTSIDDTHADEYLRLPCFIHCLQLVVNDGIKSCTLASSSLKKVASLAKLAHCSTEFAERLSK</sequence>
<proteinExistence type="predicted"/>
<name>A0A818JPV9_9BILA</name>
<keyword evidence="2" id="KW-0479">Metal-binding</keyword>
<evidence type="ECO:0000256" key="1">
    <source>
        <dbReference type="ARBA" id="ARBA00004123"/>
    </source>
</evidence>
<gene>
    <name evidence="7" type="ORF">GRG538_LOCUS19667</name>
</gene>
<accession>A0A818JPV9</accession>
<feature type="compositionally biased region" description="Acidic residues" evidence="6">
    <location>
        <begin position="324"/>
        <end position="340"/>
    </location>
</feature>
<reference evidence="7" key="1">
    <citation type="submission" date="2021-02" db="EMBL/GenBank/DDBJ databases">
        <authorList>
            <person name="Nowell W R."/>
        </authorList>
    </citation>
    <scope>NUCLEOTIDE SEQUENCE</scope>
</reference>
<dbReference type="SUPFAM" id="SSF53098">
    <property type="entry name" value="Ribonuclease H-like"/>
    <property type="match status" value="1"/>
</dbReference>
<dbReference type="InterPro" id="IPR052035">
    <property type="entry name" value="ZnF_BED_domain_contain"/>
</dbReference>
<evidence type="ECO:0000313" key="8">
    <source>
        <dbReference type="Proteomes" id="UP000663872"/>
    </source>
</evidence>
<feature type="non-terminal residue" evidence="7">
    <location>
        <position position="1"/>
    </location>
</feature>
<dbReference type="GO" id="GO:0005634">
    <property type="term" value="C:nucleus"/>
    <property type="evidence" value="ECO:0007669"/>
    <property type="project" value="UniProtKB-SubCell"/>
</dbReference>
<comment type="caution">
    <text evidence="7">The sequence shown here is derived from an EMBL/GenBank/DDBJ whole genome shotgun (WGS) entry which is preliminary data.</text>
</comment>
<keyword evidence="5" id="KW-0539">Nucleus</keyword>
<feature type="compositionally biased region" description="Acidic residues" evidence="6">
    <location>
        <begin position="283"/>
        <end position="303"/>
    </location>
</feature>
<keyword evidence="4" id="KW-0862">Zinc</keyword>
<evidence type="ECO:0000256" key="6">
    <source>
        <dbReference type="SAM" id="MobiDB-lite"/>
    </source>
</evidence>
<evidence type="ECO:0000256" key="2">
    <source>
        <dbReference type="ARBA" id="ARBA00022723"/>
    </source>
</evidence>
<comment type="subcellular location">
    <subcellularLocation>
        <location evidence="1">Nucleus</location>
    </subcellularLocation>
</comment>